<proteinExistence type="predicted"/>
<dbReference type="OrthoDB" id="3778270at2"/>
<dbReference type="RefSeq" id="WP_085192063.1">
    <property type="nucleotide sequence ID" value="NZ_AP022605.1"/>
</dbReference>
<evidence type="ECO:0008006" key="5">
    <source>
        <dbReference type="Google" id="ProtNLM"/>
    </source>
</evidence>
<reference evidence="1" key="3">
    <citation type="submission" date="2020-02" db="EMBL/GenBank/DDBJ databases">
        <authorList>
            <person name="Matsumoto Y."/>
            <person name="Motooka D."/>
            <person name="Nakamura S."/>
        </authorList>
    </citation>
    <scope>NUCLEOTIDE SEQUENCE</scope>
    <source>
        <strain evidence="1">JCM 12405</strain>
    </source>
</reference>
<accession>A0A1X1T2Q6</accession>
<evidence type="ECO:0000313" key="1">
    <source>
        <dbReference type="EMBL" id="BBZ09327.1"/>
    </source>
</evidence>
<evidence type="ECO:0000313" key="2">
    <source>
        <dbReference type="EMBL" id="ORV38481.1"/>
    </source>
</evidence>
<evidence type="ECO:0000313" key="3">
    <source>
        <dbReference type="Proteomes" id="UP000193564"/>
    </source>
</evidence>
<dbReference type="KEGG" id="mdr:MDOR_34960"/>
<evidence type="ECO:0000313" key="4">
    <source>
        <dbReference type="Proteomes" id="UP000467201"/>
    </source>
</evidence>
<organism evidence="2 3">
    <name type="scientific">Mycolicibacterium doricum</name>
    <dbReference type="NCBI Taxonomy" id="126673"/>
    <lineage>
        <taxon>Bacteria</taxon>
        <taxon>Bacillati</taxon>
        <taxon>Actinomycetota</taxon>
        <taxon>Actinomycetes</taxon>
        <taxon>Mycobacteriales</taxon>
        <taxon>Mycobacteriaceae</taxon>
        <taxon>Mycolicibacterium</taxon>
    </lineage>
</organism>
<dbReference type="AlphaFoldDB" id="A0A1X1T2Q6"/>
<sequence length="74" mass="7937">MIALPYGPRADWVRNILASGSATVLTQGVSVDVDRPALVATTDVAELLPPGQLRTLRLFGVTNCLQLRRAGQHV</sequence>
<dbReference type="EMBL" id="AP022605">
    <property type="protein sequence ID" value="BBZ09327.1"/>
    <property type="molecule type" value="Genomic_DNA"/>
</dbReference>
<dbReference type="STRING" id="126673.AWC01_14505"/>
<reference evidence="2 3" key="1">
    <citation type="submission" date="2016-01" db="EMBL/GenBank/DDBJ databases">
        <title>The new phylogeny of the genus Mycobacterium.</title>
        <authorList>
            <person name="Tarcisio F."/>
            <person name="Conor M."/>
            <person name="Antonella G."/>
            <person name="Elisabetta G."/>
            <person name="Giulia F.S."/>
            <person name="Sara T."/>
            <person name="Anna F."/>
            <person name="Clotilde B."/>
            <person name="Roberto B."/>
            <person name="Veronica D.S."/>
            <person name="Fabio R."/>
            <person name="Monica P."/>
            <person name="Olivier J."/>
            <person name="Enrico T."/>
            <person name="Nicola S."/>
        </authorList>
    </citation>
    <scope>NUCLEOTIDE SEQUENCE [LARGE SCALE GENOMIC DNA]</scope>
    <source>
        <strain evidence="2 3">DSM 44339</strain>
    </source>
</reference>
<dbReference type="EMBL" id="LQOS01000041">
    <property type="protein sequence ID" value="ORV38481.1"/>
    <property type="molecule type" value="Genomic_DNA"/>
</dbReference>
<reference evidence="1 4" key="2">
    <citation type="journal article" date="2019" name="Emerg. Microbes Infect.">
        <title>Comprehensive subspecies identification of 175 nontuberculous mycobacteria species based on 7547 genomic profiles.</title>
        <authorList>
            <person name="Matsumoto Y."/>
            <person name="Kinjo T."/>
            <person name="Motooka D."/>
            <person name="Nabeya D."/>
            <person name="Jung N."/>
            <person name="Uechi K."/>
            <person name="Horii T."/>
            <person name="Iida T."/>
            <person name="Fujita J."/>
            <person name="Nakamura S."/>
        </authorList>
    </citation>
    <scope>NUCLEOTIDE SEQUENCE [LARGE SCALE GENOMIC DNA]</scope>
    <source>
        <strain evidence="1 4">JCM 12405</strain>
    </source>
</reference>
<protein>
    <recommendedName>
        <fullName evidence="5">Nitroreductase family deazaflavin-dependent oxidoreductase</fullName>
    </recommendedName>
</protein>
<dbReference type="Proteomes" id="UP000467201">
    <property type="component" value="Chromosome"/>
</dbReference>
<dbReference type="Proteomes" id="UP000193564">
    <property type="component" value="Unassembled WGS sequence"/>
</dbReference>
<keyword evidence="3" id="KW-1185">Reference proteome</keyword>
<gene>
    <name evidence="2" type="ORF">AWC01_14505</name>
    <name evidence="1" type="ORF">MDOR_34960</name>
</gene>
<name>A0A1X1T2Q6_9MYCO</name>